<keyword evidence="3" id="KW-1185">Reference proteome</keyword>
<dbReference type="eggNOG" id="ENOG502ZVXB">
    <property type="taxonomic scope" value="Bacteria"/>
</dbReference>
<dbReference type="GO" id="GO:0003677">
    <property type="term" value="F:DNA binding"/>
    <property type="evidence" value="ECO:0007669"/>
    <property type="project" value="InterPro"/>
</dbReference>
<gene>
    <name evidence="2" type="ORF">Desaf_2518</name>
</gene>
<evidence type="ECO:0000259" key="1">
    <source>
        <dbReference type="PROSITE" id="PS50943"/>
    </source>
</evidence>
<dbReference type="PROSITE" id="PS50943">
    <property type="entry name" value="HTH_CROC1"/>
    <property type="match status" value="1"/>
</dbReference>
<dbReference type="KEGG" id="daf:Desaf_2518"/>
<evidence type="ECO:0000313" key="2">
    <source>
        <dbReference type="EMBL" id="EGJ50840.1"/>
    </source>
</evidence>
<dbReference type="SUPFAM" id="SSF47413">
    <property type="entry name" value="lambda repressor-like DNA-binding domains"/>
    <property type="match status" value="1"/>
</dbReference>
<reference evidence="2 3" key="1">
    <citation type="journal article" date="2011" name="J. Bacteriol.">
        <title>Genome sequence of the mercury-methylating and pleomorphic Desulfovibrio africanus Strain Walvis Bay.</title>
        <authorList>
            <person name="Brown S.D."/>
            <person name="Wall J.D."/>
            <person name="Kucken A.M."/>
            <person name="Gilmour C.C."/>
            <person name="Podar M."/>
            <person name="Brandt C.C."/>
            <person name="Teshima H."/>
            <person name="Detter J.C."/>
            <person name="Han C.S."/>
            <person name="Land M.L."/>
            <person name="Lucas S."/>
            <person name="Han J."/>
            <person name="Pennacchio L."/>
            <person name="Nolan M."/>
            <person name="Pitluck S."/>
            <person name="Woyke T."/>
            <person name="Goodwin L."/>
            <person name="Palumbo A.V."/>
            <person name="Elias D.A."/>
        </authorList>
    </citation>
    <scope>NUCLEOTIDE SEQUENCE [LARGE SCALE GENOMIC DNA]</scope>
    <source>
        <strain evidence="2 3">Walvis Bay</strain>
    </source>
</reference>
<dbReference type="Gene3D" id="1.10.260.40">
    <property type="entry name" value="lambda repressor-like DNA-binding domains"/>
    <property type="match status" value="1"/>
</dbReference>
<proteinExistence type="predicted"/>
<dbReference type="STRING" id="690850.Desaf_2518"/>
<dbReference type="EMBL" id="CP003221">
    <property type="protein sequence ID" value="EGJ50840.1"/>
    <property type="molecule type" value="Genomic_DNA"/>
</dbReference>
<dbReference type="InterPro" id="IPR001387">
    <property type="entry name" value="Cro/C1-type_HTH"/>
</dbReference>
<protein>
    <submittedName>
        <fullName evidence="2">Helix-turn-helix domain protein</fullName>
    </submittedName>
</protein>
<sequence>MLVGKVKEVMESKGKTIAALSQDTGLAMETIKRARDARIGQCRLSTLEAIAKALGVKVTDLFEEKD</sequence>
<dbReference type="AlphaFoldDB" id="F3YZ84"/>
<dbReference type="Proteomes" id="UP000007844">
    <property type="component" value="Chromosome"/>
</dbReference>
<feature type="domain" description="HTH cro/C1-type" evidence="1">
    <location>
        <begin position="6"/>
        <end position="61"/>
    </location>
</feature>
<dbReference type="InterPro" id="IPR010982">
    <property type="entry name" value="Lambda_DNA-bd_dom_sf"/>
</dbReference>
<accession>F3YZ84</accession>
<dbReference type="SMART" id="SM00530">
    <property type="entry name" value="HTH_XRE"/>
    <property type="match status" value="1"/>
</dbReference>
<dbReference type="HOGENOM" id="CLU_190553_0_0_7"/>
<organism evidence="2 3">
    <name type="scientific">Desulfocurvibacter africanus subsp. africanus str. Walvis Bay</name>
    <dbReference type="NCBI Taxonomy" id="690850"/>
    <lineage>
        <taxon>Bacteria</taxon>
        <taxon>Pseudomonadati</taxon>
        <taxon>Thermodesulfobacteriota</taxon>
        <taxon>Desulfovibrionia</taxon>
        <taxon>Desulfovibrionales</taxon>
        <taxon>Desulfovibrionaceae</taxon>
        <taxon>Desulfocurvibacter</taxon>
    </lineage>
</organism>
<dbReference type="RefSeq" id="WP_014260535.1">
    <property type="nucleotide sequence ID" value="NC_016629.1"/>
</dbReference>
<evidence type="ECO:0000313" key="3">
    <source>
        <dbReference type="Proteomes" id="UP000007844"/>
    </source>
</evidence>
<name>F3YZ84_DESAF</name>
<dbReference type="Pfam" id="PF13443">
    <property type="entry name" value="HTH_26"/>
    <property type="match status" value="1"/>
</dbReference>